<proteinExistence type="predicted"/>
<feature type="region of interest" description="Disordered" evidence="1">
    <location>
        <begin position="1"/>
        <end position="36"/>
    </location>
</feature>
<dbReference type="GeneID" id="60907421"/>
<name>A0A368M5F1_BREAU</name>
<evidence type="ECO:0000313" key="3">
    <source>
        <dbReference type="Proteomes" id="UP000282731"/>
    </source>
</evidence>
<reference evidence="2 3" key="2">
    <citation type="submission" date="2019-01" db="EMBL/GenBank/DDBJ databases">
        <title>Comparative genomic analysis of Brevibacterium aurantiacum sheds light on its evolution and its adaptation to smear-ripened cheeses.</title>
        <authorList>
            <person name="Moineau S."/>
        </authorList>
    </citation>
    <scope>NUCLEOTIDE SEQUENCE [LARGE SCALE GENOMIC DNA]</scope>
    <source>
        <strain evidence="2 3">SMQ-1420</strain>
    </source>
</reference>
<reference evidence="2 3" key="1">
    <citation type="submission" date="2017-12" db="EMBL/GenBank/DDBJ databases">
        <authorList>
            <person name="Levesque S."/>
        </authorList>
    </citation>
    <scope>NUCLEOTIDE SEQUENCE [LARGE SCALE GENOMIC DNA]</scope>
    <source>
        <strain evidence="2 3">SMQ-1420</strain>
    </source>
</reference>
<evidence type="ECO:0000313" key="2">
    <source>
        <dbReference type="EMBL" id="AZT98342.1"/>
    </source>
</evidence>
<dbReference type="Proteomes" id="UP000282731">
    <property type="component" value="Chromosome"/>
</dbReference>
<dbReference type="RefSeq" id="WP_069600805.1">
    <property type="nucleotide sequence ID" value="NZ_CP025333.1"/>
</dbReference>
<accession>A0A368M5F1</accession>
<evidence type="ECO:0000256" key="1">
    <source>
        <dbReference type="SAM" id="MobiDB-lite"/>
    </source>
</evidence>
<organism evidence="2 3">
    <name type="scientific">Brevibacterium aurantiacum</name>
    <dbReference type="NCBI Taxonomy" id="273384"/>
    <lineage>
        <taxon>Bacteria</taxon>
        <taxon>Bacillati</taxon>
        <taxon>Actinomycetota</taxon>
        <taxon>Actinomycetes</taxon>
        <taxon>Micrococcales</taxon>
        <taxon>Brevibacteriaceae</taxon>
        <taxon>Brevibacterium</taxon>
    </lineage>
</organism>
<dbReference type="AlphaFoldDB" id="A0A368M5F1"/>
<protein>
    <submittedName>
        <fullName evidence="2">Uncharacterized protein</fullName>
    </submittedName>
</protein>
<sequence>MFADYSVGSGDDESPVEPSSSPSAELVSPSAEVAPPSVGLVSPSFGLVGVSDELVSEGSPDDSVEFFSVADSALAVSPSPGSGQATSSVKAG</sequence>
<feature type="compositionally biased region" description="Low complexity" evidence="1">
    <location>
        <begin position="16"/>
        <end position="32"/>
    </location>
</feature>
<gene>
    <name evidence="2" type="ORF">CXR27_16125</name>
</gene>
<dbReference type="EMBL" id="CP025334">
    <property type="protein sequence ID" value="AZT98342.1"/>
    <property type="molecule type" value="Genomic_DNA"/>
</dbReference>